<feature type="repeat" description="Cell wall-binding" evidence="2">
    <location>
        <begin position="241"/>
        <end position="260"/>
    </location>
</feature>
<accession>A0A2M8Z8C6</accession>
<dbReference type="Pfam" id="PF19127">
    <property type="entry name" value="Choline_bind_3"/>
    <property type="match status" value="2"/>
</dbReference>
<keyword evidence="1" id="KW-0677">Repeat</keyword>
<feature type="repeat" description="Cell wall-binding" evidence="2">
    <location>
        <begin position="281"/>
        <end position="300"/>
    </location>
</feature>
<dbReference type="SUPFAM" id="SSF69360">
    <property type="entry name" value="Cell wall binding repeat"/>
    <property type="match status" value="1"/>
</dbReference>
<evidence type="ECO:0000313" key="4">
    <source>
        <dbReference type="EMBL" id="PJJ29674.1"/>
    </source>
</evidence>
<gene>
    <name evidence="4" type="ORF">H171_3229</name>
</gene>
<evidence type="ECO:0000256" key="3">
    <source>
        <dbReference type="SAM" id="SignalP"/>
    </source>
</evidence>
<dbReference type="InterPro" id="IPR018337">
    <property type="entry name" value="Cell_wall/Cho-bd_repeat"/>
</dbReference>
<sequence>MKWMQGKGKWLVLLCAFMVLGTGMTAPASGSLKIRLDHGSKSSWTEGIQVPDVTVNYSEVNPKWSKEDVDDWIPGKKITATISVDGTFTRSDCTIFGGSLVSVKAEDGETEIKVSYVPVAMLESPKEAGWSDNAKTKASWKKVPFASRYQVVLYREGGIWVKSLTTSSTSVDLLQYMDGGYKYYYTVKAILKDSSEEDYLKEGEVTTSDDSVVQELGDTSGTWAEYQNGKKYRGEDGNYVVGQWKMISGKWYYFNKDGFAVAGWQLIGEKWYYMGANAQMMTGWQQINGKWYYLNSDGDMAIGWIQPQPGKWYYLYSDGSLAVNTKVDGIYHIDASGLWVP</sequence>
<comment type="caution">
    <text evidence="4">The sequence shown here is derived from an EMBL/GenBank/DDBJ whole genome shotgun (WGS) entry which is preliminary data.</text>
</comment>
<protein>
    <submittedName>
        <fullName evidence="4">Putative cell wall binding repeat protein</fullName>
    </submittedName>
</protein>
<evidence type="ECO:0000256" key="1">
    <source>
        <dbReference type="ARBA" id="ARBA00022737"/>
    </source>
</evidence>
<evidence type="ECO:0000313" key="5">
    <source>
        <dbReference type="Proteomes" id="UP000231092"/>
    </source>
</evidence>
<feature type="signal peptide" evidence="3">
    <location>
        <begin position="1"/>
        <end position="28"/>
    </location>
</feature>
<dbReference type="AlphaFoldDB" id="A0A2M8Z8C6"/>
<reference evidence="4 5" key="1">
    <citation type="submission" date="2017-11" db="EMBL/GenBank/DDBJ databases">
        <title>Understudied soil microbes with underappreciated capabilities: Untangling the Clostridium saccharolyticum group.</title>
        <authorList>
            <person name="Leschine S."/>
        </authorList>
    </citation>
    <scope>NUCLEOTIDE SEQUENCE [LARGE SCALE GENOMIC DNA]</scope>
    <source>
        <strain evidence="4 5">18A</strain>
    </source>
</reference>
<dbReference type="Gene3D" id="2.10.270.10">
    <property type="entry name" value="Cholin Binding"/>
    <property type="match status" value="1"/>
</dbReference>
<organism evidence="4 5">
    <name type="scientific">[Clostridium] celerecrescens 18A</name>
    <dbReference type="NCBI Taxonomy" id="1286362"/>
    <lineage>
        <taxon>Bacteria</taxon>
        <taxon>Bacillati</taxon>
        <taxon>Bacillota</taxon>
        <taxon>Clostridia</taxon>
        <taxon>Lachnospirales</taxon>
        <taxon>Lachnospiraceae</taxon>
        <taxon>Lacrimispora</taxon>
    </lineage>
</organism>
<name>A0A2M8Z8C6_9FIRM</name>
<dbReference type="EMBL" id="PGET01000001">
    <property type="protein sequence ID" value="PJJ29674.1"/>
    <property type="molecule type" value="Genomic_DNA"/>
</dbReference>
<feature type="chain" id="PRO_5014915799" evidence="3">
    <location>
        <begin position="29"/>
        <end position="341"/>
    </location>
</feature>
<dbReference type="Proteomes" id="UP000231092">
    <property type="component" value="Unassembled WGS sequence"/>
</dbReference>
<dbReference type="RefSeq" id="WP_100306041.1">
    <property type="nucleotide sequence ID" value="NZ_PGET01000001.1"/>
</dbReference>
<proteinExistence type="predicted"/>
<dbReference type="OrthoDB" id="1930042at2"/>
<dbReference type="PROSITE" id="PS51170">
    <property type="entry name" value="CW"/>
    <property type="match status" value="2"/>
</dbReference>
<evidence type="ECO:0000256" key="2">
    <source>
        <dbReference type="PROSITE-ProRule" id="PRU00591"/>
    </source>
</evidence>
<keyword evidence="3" id="KW-0732">Signal</keyword>